<dbReference type="AlphaFoldDB" id="A0AA88CMJ9"/>
<dbReference type="EMBL" id="BTGU01001374">
    <property type="protein sequence ID" value="GMN22257.1"/>
    <property type="molecule type" value="Genomic_DNA"/>
</dbReference>
<name>A0AA88CMJ9_FICCA</name>
<sequence length="105" mass="11904">MFGLKPRVTNNNRKGYHVSRGHITRVSSLLLRFVEATNPSASITCQGWFMVMSWTGLATPTIPWQRAMVRTLKVSSLLAILDTRRWGMAGLTMKLRDGDRYAFCV</sequence>
<protein>
    <submittedName>
        <fullName evidence="1">Uncharacterized protein</fullName>
    </submittedName>
</protein>
<gene>
    <name evidence="1" type="ORF">TIFTF001_040213</name>
</gene>
<reference evidence="1" key="1">
    <citation type="submission" date="2023-07" db="EMBL/GenBank/DDBJ databases">
        <title>draft genome sequence of fig (Ficus carica).</title>
        <authorList>
            <person name="Takahashi T."/>
            <person name="Nishimura K."/>
        </authorList>
    </citation>
    <scope>NUCLEOTIDE SEQUENCE</scope>
</reference>
<keyword evidence="2" id="KW-1185">Reference proteome</keyword>
<evidence type="ECO:0000313" key="1">
    <source>
        <dbReference type="EMBL" id="GMN22257.1"/>
    </source>
</evidence>
<comment type="caution">
    <text evidence="1">The sequence shown here is derived from an EMBL/GenBank/DDBJ whole genome shotgun (WGS) entry which is preliminary data.</text>
</comment>
<dbReference type="Proteomes" id="UP001187192">
    <property type="component" value="Unassembled WGS sequence"/>
</dbReference>
<organism evidence="1 2">
    <name type="scientific">Ficus carica</name>
    <name type="common">Common fig</name>
    <dbReference type="NCBI Taxonomy" id="3494"/>
    <lineage>
        <taxon>Eukaryota</taxon>
        <taxon>Viridiplantae</taxon>
        <taxon>Streptophyta</taxon>
        <taxon>Embryophyta</taxon>
        <taxon>Tracheophyta</taxon>
        <taxon>Spermatophyta</taxon>
        <taxon>Magnoliopsida</taxon>
        <taxon>eudicotyledons</taxon>
        <taxon>Gunneridae</taxon>
        <taxon>Pentapetalae</taxon>
        <taxon>rosids</taxon>
        <taxon>fabids</taxon>
        <taxon>Rosales</taxon>
        <taxon>Moraceae</taxon>
        <taxon>Ficeae</taxon>
        <taxon>Ficus</taxon>
    </lineage>
</organism>
<evidence type="ECO:0000313" key="2">
    <source>
        <dbReference type="Proteomes" id="UP001187192"/>
    </source>
</evidence>
<proteinExistence type="predicted"/>
<accession>A0AA88CMJ9</accession>